<dbReference type="Proteomes" id="UP000709295">
    <property type="component" value="Unassembled WGS sequence"/>
</dbReference>
<reference evidence="1" key="1">
    <citation type="submission" date="2021-01" db="EMBL/GenBank/DDBJ databases">
        <title>Phytophthora aleatoria, a newly-described species from Pinus radiata is distinct from Phytophthora cactorum isolates based on comparative genomics.</title>
        <authorList>
            <person name="Mcdougal R."/>
            <person name="Panda P."/>
            <person name="Williams N."/>
            <person name="Studholme D.J."/>
        </authorList>
    </citation>
    <scope>NUCLEOTIDE SEQUENCE</scope>
    <source>
        <strain evidence="1">NZFS 4037</strain>
    </source>
</reference>
<evidence type="ECO:0000313" key="1">
    <source>
        <dbReference type="EMBL" id="KAG6943919.1"/>
    </source>
</evidence>
<comment type="caution">
    <text evidence="1">The sequence shown here is derived from an EMBL/GenBank/DDBJ whole genome shotgun (WGS) entry which is preliminary data.</text>
</comment>
<dbReference type="AlphaFoldDB" id="A0A8J5IQT3"/>
<accession>A0A8J5IQT3</accession>
<proteinExistence type="predicted"/>
<name>A0A8J5IQT3_9STRA</name>
<gene>
    <name evidence="1" type="ORF">JG688_00017361</name>
</gene>
<dbReference type="EMBL" id="JAENGY010002535">
    <property type="protein sequence ID" value="KAG6943919.1"/>
    <property type="molecule type" value="Genomic_DNA"/>
</dbReference>
<sequence length="234" mass="26966">MEQMEKVGDHIREVYVNEKGFLSPTFNGPEDDPHFEGYFRADTANRYCQNICRKVFYTGNDPVTAIEDVTDVFLTRHLIERLYSTPTPIAVSIGGFLQLLVRHLREGASPNRNPESPKYLSYHDHREPMHGMGFMMGMEFNFEGLPQYNGSTPLHPASTLFFELHRKDDDHFVQLFVWSPFSPRTTCELNCLLNEFTFIIAVSATGDKATIIQMIQVRKIVVQVLTAPELYRRQ</sequence>
<protein>
    <submittedName>
        <fullName evidence="1">Uncharacterized protein</fullName>
    </submittedName>
</protein>
<keyword evidence="2" id="KW-1185">Reference proteome</keyword>
<organism evidence="1 2">
    <name type="scientific">Phytophthora aleatoria</name>
    <dbReference type="NCBI Taxonomy" id="2496075"/>
    <lineage>
        <taxon>Eukaryota</taxon>
        <taxon>Sar</taxon>
        <taxon>Stramenopiles</taxon>
        <taxon>Oomycota</taxon>
        <taxon>Peronosporomycetes</taxon>
        <taxon>Peronosporales</taxon>
        <taxon>Peronosporaceae</taxon>
        <taxon>Phytophthora</taxon>
    </lineage>
</organism>
<evidence type="ECO:0000313" key="2">
    <source>
        <dbReference type="Proteomes" id="UP000709295"/>
    </source>
</evidence>